<organism evidence="1 2">
    <name type="scientific">Zostera marina</name>
    <name type="common">Eelgrass</name>
    <dbReference type="NCBI Taxonomy" id="29655"/>
    <lineage>
        <taxon>Eukaryota</taxon>
        <taxon>Viridiplantae</taxon>
        <taxon>Streptophyta</taxon>
        <taxon>Embryophyta</taxon>
        <taxon>Tracheophyta</taxon>
        <taxon>Spermatophyta</taxon>
        <taxon>Magnoliopsida</taxon>
        <taxon>Liliopsida</taxon>
        <taxon>Zosteraceae</taxon>
        <taxon>Zostera</taxon>
    </lineage>
</organism>
<reference evidence="2" key="1">
    <citation type="journal article" date="2016" name="Nature">
        <title>The genome of the seagrass Zostera marina reveals angiosperm adaptation to the sea.</title>
        <authorList>
            <person name="Olsen J.L."/>
            <person name="Rouze P."/>
            <person name="Verhelst B."/>
            <person name="Lin Y.-C."/>
            <person name="Bayer T."/>
            <person name="Collen J."/>
            <person name="Dattolo E."/>
            <person name="De Paoli E."/>
            <person name="Dittami S."/>
            <person name="Maumus F."/>
            <person name="Michel G."/>
            <person name="Kersting A."/>
            <person name="Lauritano C."/>
            <person name="Lohaus R."/>
            <person name="Toepel M."/>
            <person name="Tonon T."/>
            <person name="Vanneste K."/>
            <person name="Amirebrahimi M."/>
            <person name="Brakel J."/>
            <person name="Bostroem C."/>
            <person name="Chovatia M."/>
            <person name="Grimwood J."/>
            <person name="Jenkins J.W."/>
            <person name="Jueterbock A."/>
            <person name="Mraz A."/>
            <person name="Stam W.T."/>
            <person name="Tice H."/>
            <person name="Bornberg-Bauer E."/>
            <person name="Green P.J."/>
            <person name="Pearson G.A."/>
            <person name="Procaccini G."/>
            <person name="Duarte C.M."/>
            <person name="Schmutz J."/>
            <person name="Reusch T.B.H."/>
            <person name="Van de Peer Y."/>
        </authorList>
    </citation>
    <scope>NUCLEOTIDE SEQUENCE [LARGE SCALE GENOMIC DNA]</scope>
    <source>
        <strain evidence="2">cv. Finnish</strain>
    </source>
</reference>
<dbReference type="OrthoDB" id="1900170at2759"/>
<dbReference type="EMBL" id="LFYR01001789">
    <property type="protein sequence ID" value="KMZ59412.1"/>
    <property type="molecule type" value="Genomic_DNA"/>
</dbReference>
<dbReference type="PANTHER" id="PTHR34396">
    <property type="entry name" value="OS03G0264950 PROTEIN-RELATED"/>
    <property type="match status" value="1"/>
</dbReference>
<keyword evidence="2" id="KW-1185">Reference proteome</keyword>
<name>A0A0K9NTL7_ZOSMR</name>
<gene>
    <name evidence="1" type="ORF">ZOSMA_691G00010</name>
</gene>
<proteinExistence type="predicted"/>
<dbReference type="GO" id="GO:0006357">
    <property type="term" value="P:regulation of transcription by RNA polymerase II"/>
    <property type="evidence" value="ECO:0000318"/>
    <property type="project" value="GO_Central"/>
</dbReference>
<evidence type="ECO:0000313" key="1">
    <source>
        <dbReference type="EMBL" id="KMZ59412.1"/>
    </source>
</evidence>
<evidence type="ECO:0000313" key="2">
    <source>
        <dbReference type="Proteomes" id="UP000036987"/>
    </source>
</evidence>
<dbReference type="GO" id="GO:0005634">
    <property type="term" value="C:nucleus"/>
    <property type="evidence" value="ECO:0000318"/>
    <property type="project" value="GO_Central"/>
</dbReference>
<dbReference type="AlphaFoldDB" id="A0A0K9NTL7"/>
<dbReference type="Proteomes" id="UP000036987">
    <property type="component" value="Unassembled WGS sequence"/>
</dbReference>
<dbReference type="PANTHER" id="PTHR34396:SF25">
    <property type="entry name" value="BOUNDARY ELEMENT ASSOCIATED FACTOR"/>
    <property type="match status" value="1"/>
</dbReference>
<protein>
    <submittedName>
        <fullName evidence="1">Uncharacterized protein</fullName>
    </submittedName>
</protein>
<accession>A0A0K9NTL7</accession>
<comment type="caution">
    <text evidence="1">The sequence shown here is derived from an EMBL/GenBank/DDBJ whole genome shotgun (WGS) entry which is preliminary data.</text>
</comment>
<sequence length="127" mass="14863">MVNGFQMARRKHCKKDFCGKPRNGTSHLKSKHPTKVKNPIGQMFIAANYNTKDVKNFKFSQDFSRLCLTKMIILHENPFSIVDHVGFREFVASLHPQFKLCHRHTIRKDCISFYESEKKILYSQLSS</sequence>
<dbReference type="SUPFAM" id="SSF140996">
    <property type="entry name" value="Hermes dimerisation domain"/>
    <property type="match status" value="1"/>
</dbReference>
<dbReference type="InterPro" id="IPR053031">
    <property type="entry name" value="Cuticle_assoc_protein"/>
</dbReference>